<feature type="region of interest" description="Disordered" evidence="10">
    <location>
        <begin position="1"/>
        <end position="25"/>
    </location>
</feature>
<dbReference type="PANTHER" id="PTHR34308:SF1">
    <property type="entry name" value="COBALAMIN BIOSYNTHESIS PROTEIN CBIB"/>
    <property type="match status" value="1"/>
</dbReference>
<evidence type="ECO:0000256" key="8">
    <source>
        <dbReference type="ARBA" id="ARBA00023136"/>
    </source>
</evidence>
<organism evidence="11 12">
    <name type="scientific">Uliginosibacterium silvisoli</name>
    <dbReference type="NCBI Taxonomy" id="3114758"/>
    <lineage>
        <taxon>Bacteria</taxon>
        <taxon>Pseudomonadati</taxon>
        <taxon>Pseudomonadota</taxon>
        <taxon>Betaproteobacteria</taxon>
        <taxon>Rhodocyclales</taxon>
        <taxon>Zoogloeaceae</taxon>
        <taxon>Uliginosibacterium</taxon>
    </lineage>
</organism>
<evidence type="ECO:0000256" key="1">
    <source>
        <dbReference type="ARBA" id="ARBA00004651"/>
    </source>
</evidence>
<feature type="transmembrane region" description="Helical" evidence="9">
    <location>
        <begin position="103"/>
        <end position="120"/>
    </location>
</feature>
<evidence type="ECO:0000256" key="2">
    <source>
        <dbReference type="ARBA" id="ARBA00004953"/>
    </source>
</evidence>
<keyword evidence="12" id="KW-1185">Reference proteome</keyword>
<reference evidence="11 12" key="1">
    <citation type="submission" date="2024-01" db="EMBL/GenBank/DDBJ databases">
        <title>Uliginosibacterium soil sp. nov.</title>
        <authorList>
            <person name="Lv Y."/>
        </authorList>
    </citation>
    <scope>NUCLEOTIDE SEQUENCE [LARGE SCALE GENOMIC DNA]</scope>
    <source>
        <strain evidence="11 12">H3</strain>
    </source>
</reference>
<dbReference type="NCBIfam" id="NF005792">
    <property type="entry name" value="PRK07630.1"/>
    <property type="match status" value="1"/>
</dbReference>
<evidence type="ECO:0000256" key="7">
    <source>
        <dbReference type="ARBA" id="ARBA00022989"/>
    </source>
</evidence>
<evidence type="ECO:0000313" key="12">
    <source>
        <dbReference type="Proteomes" id="UP001331561"/>
    </source>
</evidence>
<dbReference type="EMBL" id="JAYXHS010000002">
    <property type="protein sequence ID" value="MEC5386368.1"/>
    <property type="molecule type" value="Genomic_DNA"/>
</dbReference>
<comment type="caution">
    <text evidence="11">The sequence shown here is derived from an EMBL/GenBank/DDBJ whole genome shotgun (WGS) entry which is preliminary data.</text>
</comment>
<gene>
    <name evidence="9" type="primary">cobD</name>
    <name evidence="11" type="ORF">VVD49_11585</name>
</gene>
<feature type="transmembrane region" description="Helical" evidence="9">
    <location>
        <begin position="76"/>
        <end position="97"/>
    </location>
</feature>
<evidence type="ECO:0000256" key="3">
    <source>
        <dbReference type="ARBA" id="ARBA00006263"/>
    </source>
</evidence>
<dbReference type="PANTHER" id="PTHR34308">
    <property type="entry name" value="COBALAMIN BIOSYNTHESIS PROTEIN CBIB"/>
    <property type="match status" value="1"/>
</dbReference>
<dbReference type="InterPro" id="IPR004485">
    <property type="entry name" value="Cobalamin_biosynth_CobD/CbiB"/>
</dbReference>
<proteinExistence type="inferred from homology"/>
<evidence type="ECO:0000256" key="5">
    <source>
        <dbReference type="ARBA" id="ARBA00022573"/>
    </source>
</evidence>
<feature type="transmembrane region" description="Helical" evidence="9">
    <location>
        <begin position="319"/>
        <end position="335"/>
    </location>
</feature>
<comment type="subcellular location">
    <subcellularLocation>
        <location evidence="1 9">Cell membrane</location>
        <topology evidence="1 9">Multi-pass membrane protein</topology>
    </subcellularLocation>
</comment>
<accession>A0ABU6K5R6</accession>
<evidence type="ECO:0000256" key="6">
    <source>
        <dbReference type="ARBA" id="ARBA00022692"/>
    </source>
</evidence>
<evidence type="ECO:0000256" key="9">
    <source>
        <dbReference type="HAMAP-Rule" id="MF_00024"/>
    </source>
</evidence>
<dbReference type="RefSeq" id="WP_327599335.1">
    <property type="nucleotide sequence ID" value="NZ_JAYXHS010000002.1"/>
</dbReference>
<evidence type="ECO:0000313" key="11">
    <source>
        <dbReference type="EMBL" id="MEC5386368.1"/>
    </source>
</evidence>
<sequence>MAYTLTDAIADSSSSKTNAPPRQEPPGTMTLFSLVLALLLEQFRPLNASKVLYPPLEALGDFFESRFNDGQARHGMIAWWLMVLPPVLLVAVIYFVLYHAVHPLAAFVFNIAVLYCTMGFRHVSHFFTRIHAALRAQDLQTARNLIGEWRGHLHEQSSSQEISRLAIENGIIGAHRQVFAIIILFVPLAGPCGAVLYRMSEFYARYWGKSKDADMREFGSFAYKAFYWIDWLPSRISAISFSIVGDFEDAIYCWRTQADQWPEQTEGVLLASGAGALGVRLGQPIHQSGEIIERPELGTGDEAEVEYLQSFVGLVRRTLVLYVLLLLTMGITRLVS</sequence>
<dbReference type="Pfam" id="PF03186">
    <property type="entry name" value="CobD_Cbib"/>
    <property type="match status" value="1"/>
</dbReference>
<feature type="compositionally biased region" description="Polar residues" evidence="10">
    <location>
        <begin position="11"/>
        <end position="20"/>
    </location>
</feature>
<keyword evidence="6 9" id="KW-0812">Transmembrane</keyword>
<dbReference type="HAMAP" id="MF_00024">
    <property type="entry name" value="CobD_CbiB"/>
    <property type="match status" value="1"/>
</dbReference>
<comment type="caution">
    <text evidence="9">Lacks conserved residue(s) required for the propagation of feature annotation.</text>
</comment>
<comment type="pathway">
    <text evidence="2 9">Cofactor biosynthesis; adenosylcobalamin biosynthesis.</text>
</comment>
<keyword evidence="8 9" id="KW-0472">Membrane</keyword>
<keyword evidence="5 9" id="KW-0169">Cobalamin biosynthesis</keyword>
<dbReference type="Proteomes" id="UP001331561">
    <property type="component" value="Unassembled WGS sequence"/>
</dbReference>
<protein>
    <recommendedName>
        <fullName evidence="9">Cobalamin biosynthesis protein CobD</fullName>
    </recommendedName>
</protein>
<keyword evidence="4 9" id="KW-1003">Cell membrane</keyword>
<evidence type="ECO:0000256" key="4">
    <source>
        <dbReference type="ARBA" id="ARBA00022475"/>
    </source>
</evidence>
<comment type="similarity">
    <text evidence="3 9">Belongs to the CobD/CbiB family.</text>
</comment>
<keyword evidence="7 9" id="KW-1133">Transmembrane helix</keyword>
<name>A0ABU6K5R6_9RHOO</name>
<feature type="transmembrane region" description="Helical" evidence="9">
    <location>
        <begin position="178"/>
        <end position="197"/>
    </location>
</feature>
<comment type="function">
    <text evidence="9">Converts cobyric acid to cobinamide by the addition of aminopropanol on the F carboxylic group.</text>
</comment>
<evidence type="ECO:0000256" key="10">
    <source>
        <dbReference type="SAM" id="MobiDB-lite"/>
    </source>
</evidence>